<sequence length="391" mass="45201">MSEIKRHVASNSQGVIVRRIRTSRRRTSAPSARRNRDADIRTCQQPLREIDLELKRAFDEVSKTEPKPVESWSYLMPPANVRVKRQLREQIRPFVENALRKGPLGLAADFRQMKRTNDLSKMNESVAQDPNGKNRYRDVGCLDNNRVVLSIGPCSYIHANYVSTANNPRRFICTQGPLSTTCSEFWHMIVQDEVEVIVMLCNFVEQGTDKCAAYYPTRRSKPLTFPGNVSVRFKGRDKFLFPFETKAQIKITSLEVTIEGHSPLSVSHYHWVDWPDRGVPEADLAPLYLLHQFRSIRTPIVMHCSAGIGRTGSMVLLENAMEILEKGETLYEMDRYLKELRNQRSKSVQTDQQYLYVHQVILHLLRVAGWLPRNLEPYLNMFSEQYSKLTK</sequence>
<name>A0A016SDU7_9BILA</name>
<keyword evidence="5" id="KW-1185">Reference proteome</keyword>
<evidence type="ECO:0000256" key="1">
    <source>
        <dbReference type="SAM" id="MobiDB-lite"/>
    </source>
</evidence>
<evidence type="ECO:0000259" key="2">
    <source>
        <dbReference type="PROSITE" id="PS50055"/>
    </source>
</evidence>
<dbReference type="CDD" id="cd00047">
    <property type="entry name" value="PTPc"/>
    <property type="match status" value="1"/>
</dbReference>
<dbReference type="Gene3D" id="3.90.190.10">
    <property type="entry name" value="Protein tyrosine phosphatase superfamily"/>
    <property type="match status" value="1"/>
</dbReference>
<dbReference type="AlphaFoldDB" id="A0A016SDU7"/>
<accession>A0A016SDU7</accession>
<dbReference type="PROSITE" id="PS50056">
    <property type="entry name" value="TYR_PHOSPHATASE_2"/>
    <property type="match status" value="1"/>
</dbReference>
<dbReference type="STRING" id="53326.A0A016SDU7"/>
<evidence type="ECO:0008006" key="6">
    <source>
        <dbReference type="Google" id="ProtNLM"/>
    </source>
</evidence>
<dbReference type="PANTHER" id="PTHR46163">
    <property type="entry name" value="TYROSINE-PROTEIN PHOSPHATASE-RELATED"/>
    <property type="match status" value="1"/>
</dbReference>
<dbReference type="SUPFAM" id="SSF52799">
    <property type="entry name" value="(Phosphotyrosine protein) phosphatases II"/>
    <property type="match status" value="1"/>
</dbReference>
<dbReference type="PRINTS" id="PR00700">
    <property type="entry name" value="PRTYPHPHTASE"/>
</dbReference>
<dbReference type="InterPro" id="IPR016130">
    <property type="entry name" value="Tyr_Pase_AS"/>
</dbReference>
<evidence type="ECO:0000313" key="4">
    <source>
        <dbReference type="EMBL" id="EYB88878.1"/>
    </source>
</evidence>
<organism evidence="4 5">
    <name type="scientific">Ancylostoma ceylanicum</name>
    <dbReference type="NCBI Taxonomy" id="53326"/>
    <lineage>
        <taxon>Eukaryota</taxon>
        <taxon>Metazoa</taxon>
        <taxon>Ecdysozoa</taxon>
        <taxon>Nematoda</taxon>
        <taxon>Chromadorea</taxon>
        <taxon>Rhabditida</taxon>
        <taxon>Rhabditina</taxon>
        <taxon>Rhabditomorpha</taxon>
        <taxon>Strongyloidea</taxon>
        <taxon>Ancylostomatidae</taxon>
        <taxon>Ancylostomatinae</taxon>
        <taxon>Ancylostoma</taxon>
    </lineage>
</organism>
<protein>
    <recommendedName>
        <fullName evidence="6">Protein-tyrosine phosphatase</fullName>
    </recommendedName>
</protein>
<dbReference type="GO" id="GO:0004725">
    <property type="term" value="F:protein tyrosine phosphatase activity"/>
    <property type="evidence" value="ECO:0007669"/>
    <property type="project" value="InterPro"/>
</dbReference>
<feature type="domain" description="Tyrosine-protein phosphatase" evidence="2">
    <location>
        <begin position="106"/>
        <end position="364"/>
    </location>
</feature>
<dbReference type="PANTHER" id="PTHR46163:SF5">
    <property type="entry name" value="TYROSINE-PROTEIN PHOSPHATASE"/>
    <property type="match status" value="1"/>
</dbReference>
<comment type="caution">
    <text evidence="4">The sequence shown here is derived from an EMBL/GenBank/DDBJ whole genome shotgun (WGS) entry which is preliminary data.</text>
</comment>
<dbReference type="SMART" id="SM00194">
    <property type="entry name" value="PTPc"/>
    <property type="match status" value="1"/>
</dbReference>
<dbReference type="Proteomes" id="UP000024635">
    <property type="component" value="Unassembled WGS sequence"/>
</dbReference>
<feature type="region of interest" description="Disordered" evidence="1">
    <location>
        <begin position="21"/>
        <end position="41"/>
    </location>
</feature>
<dbReference type="InterPro" id="IPR029021">
    <property type="entry name" value="Prot-tyrosine_phosphatase-like"/>
</dbReference>
<dbReference type="InterPro" id="IPR003595">
    <property type="entry name" value="Tyr_Pase_cat"/>
</dbReference>
<dbReference type="InterPro" id="IPR000387">
    <property type="entry name" value="Tyr_Pase_dom"/>
</dbReference>
<feature type="domain" description="Tyrosine specific protein phosphatases" evidence="3">
    <location>
        <begin position="299"/>
        <end position="355"/>
    </location>
</feature>
<reference evidence="5" key="1">
    <citation type="journal article" date="2015" name="Nat. Genet.">
        <title>The genome and transcriptome of the zoonotic hookworm Ancylostoma ceylanicum identify infection-specific gene families.</title>
        <authorList>
            <person name="Schwarz E.M."/>
            <person name="Hu Y."/>
            <person name="Antoshechkin I."/>
            <person name="Miller M.M."/>
            <person name="Sternberg P.W."/>
            <person name="Aroian R.V."/>
        </authorList>
    </citation>
    <scope>NUCLEOTIDE SEQUENCE</scope>
    <source>
        <strain evidence="5">HY135</strain>
    </source>
</reference>
<dbReference type="Pfam" id="PF00102">
    <property type="entry name" value="Y_phosphatase"/>
    <property type="match status" value="1"/>
</dbReference>
<dbReference type="PROSITE" id="PS00383">
    <property type="entry name" value="TYR_PHOSPHATASE_1"/>
    <property type="match status" value="1"/>
</dbReference>
<evidence type="ECO:0000259" key="3">
    <source>
        <dbReference type="PROSITE" id="PS50056"/>
    </source>
</evidence>
<dbReference type="EMBL" id="JARK01001576">
    <property type="protein sequence ID" value="EYB88878.1"/>
    <property type="molecule type" value="Genomic_DNA"/>
</dbReference>
<evidence type="ECO:0000313" key="5">
    <source>
        <dbReference type="Proteomes" id="UP000024635"/>
    </source>
</evidence>
<dbReference type="SMART" id="SM00404">
    <property type="entry name" value="PTPc_motif"/>
    <property type="match status" value="1"/>
</dbReference>
<dbReference type="InterPro" id="IPR000242">
    <property type="entry name" value="PTP_cat"/>
</dbReference>
<dbReference type="PROSITE" id="PS50055">
    <property type="entry name" value="TYR_PHOSPHATASE_PTP"/>
    <property type="match status" value="1"/>
</dbReference>
<dbReference type="OrthoDB" id="10253954at2759"/>
<proteinExistence type="predicted"/>
<dbReference type="InterPro" id="IPR052782">
    <property type="entry name" value="Oocyte-zygote_transition_reg"/>
</dbReference>
<gene>
    <name evidence="4" type="primary">Acey_s0240.g3353</name>
    <name evidence="4" type="ORF">Y032_0240g3353</name>
</gene>